<dbReference type="SUPFAM" id="SSF52972">
    <property type="entry name" value="ITPase-like"/>
    <property type="match status" value="1"/>
</dbReference>
<dbReference type="Pfam" id="PF02545">
    <property type="entry name" value="Maf"/>
    <property type="match status" value="1"/>
</dbReference>
<feature type="compositionally biased region" description="Polar residues" evidence="2">
    <location>
        <begin position="93"/>
        <end position="106"/>
    </location>
</feature>
<feature type="region of interest" description="Disordered" evidence="2">
    <location>
        <begin position="65"/>
        <end position="106"/>
    </location>
</feature>
<proteinExistence type="predicted"/>
<feature type="compositionally biased region" description="Low complexity" evidence="2">
    <location>
        <begin position="65"/>
        <end position="85"/>
    </location>
</feature>
<dbReference type="EMBL" id="HBIO01012627">
    <property type="protein sequence ID" value="CAE0464969.1"/>
    <property type="molecule type" value="Transcribed_RNA"/>
</dbReference>
<evidence type="ECO:0000256" key="1">
    <source>
        <dbReference type="ARBA" id="ARBA00022801"/>
    </source>
</evidence>
<sequence>MAKKSTTCQTHPPCNLHLKVSRPVRERVRAPTPTFTCTRSVSALVTAAAALVLSSSTLVSSFTPSLPSSSSSLSSSTLISTPPSSRQIHHSSPHITKSMAPNDNDISASATNPLMEMGLPPLVLGSGSFTRKLILKEMNIPFILKVKPIDERNIGDRTDGSDPKSLVMTLAKAKGDALVEGLLNNDGKSRGDCDGDGDIDTVEEKYNLNLSACGVEMEEYIVLTADQVVTCNNSILEKPDTIDQAKEFVAKYGTNPPSTVGAVVLTHIPSMISTSGVDTAQINFSKRLSDNASSAGDLIDRLLEDDAPVLSCAGGLMVEHPFVKEYIDGIDGTEDSVMGLSKDLVLTLMREMKVKLGESA</sequence>
<dbReference type="Gene3D" id="3.90.950.10">
    <property type="match status" value="1"/>
</dbReference>
<dbReference type="GO" id="GO:0047429">
    <property type="term" value="F:nucleoside triphosphate diphosphatase activity"/>
    <property type="evidence" value="ECO:0007669"/>
    <property type="project" value="InterPro"/>
</dbReference>
<evidence type="ECO:0000256" key="2">
    <source>
        <dbReference type="SAM" id="MobiDB-lite"/>
    </source>
</evidence>
<organism evidence="3">
    <name type="scientific">Chaetoceros debilis</name>
    <dbReference type="NCBI Taxonomy" id="122233"/>
    <lineage>
        <taxon>Eukaryota</taxon>
        <taxon>Sar</taxon>
        <taxon>Stramenopiles</taxon>
        <taxon>Ochrophyta</taxon>
        <taxon>Bacillariophyta</taxon>
        <taxon>Coscinodiscophyceae</taxon>
        <taxon>Chaetocerotophycidae</taxon>
        <taxon>Chaetocerotales</taxon>
        <taxon>Chaetocerotaceae</taxon>
        <taxon>Chaetoceros</taxon>
    </lineage>
</organism>
<reference evidence="3" key="1">
    <citation type="submission" date="2021-01" db="EMBL/GenBank/DDBJ databases">
        <authorList>
            <person name="Corre E."/>
            <person name="Pelletier E."/>
            <person name="Niang G."/>
            <person name="Scheremetjew M."/>
            <person name="Finn R."/>
            <person name="Kale V."/>
            <person name="Holt S."/>
            <person name="Cochrane G."/>
            <person name="Meng A."/>
            <person name="Brown T."/>
            <person name="Cohen L."/>
        </authorList>
    </citation>
    <scope>NUCLEOTIDE SEQUENCE</scope>
    <source>
        <strain evidence="3">MM31A-1</strain>
    </source>
</reference>
<name>A0A7S3V9B3_9STRA</name>
<dbReference type="PANTHER" id="PTHR43213:SF4">
    <property type="entry name" value="7-METHYL-GTP PYROPHOSPHATASE"/>
    <property type="match status" value="1"/>
</dbReference>
<dbReference type="PANTHER" id="PTHR43213">
    <property type="entry name" value="BIFUNCTIONAL DTTP/UTP PYROPHOSPHATASE/METHYLTRANSFERASE PROTEIN-RELATED"/>
    <property type="match status" value="1"/>
</dbReference>
<gene>
    <name evidence="3" type="ORF">CDEB00056_LOCUS9810</name>
</gene>
<dbReference type="InterPro" id="IPR003697">
    <property type="entry name" value="Maf-like"/>
</dbReference>
<protein>
    <recommendedName>
        <fullName evidence="4">Septum formation protein Maf</fullName>
    </recommendedName>
</protein>
<dbReference type="InterPro" id="IPR029001">
    <property type="entry name" value="ITPase-like_fam"/>
</dbReference>
<dbReference type="AlphaFoldDB" id="A0A7S3V9B3"/>
<evidence type="ECO:0000313" key="3">
    <source>
        <dbReference type="EMBL" id="CAE0464969.1"/>
    </source>
</evidence>
<keyword evidence="1" id="KW-0378">Hydrolase</keyword>
<evidence type="ECO:0008006" key="4">
    <source>
        <dbReference type="Google" id="ProtNLM"/>
    </source>
</evidence>
<accession>A0A7S3V9B3</accession>